<accession>A0ABY7ZP31</accession>
<dbReference type="EMBL" id="CP118615">
    <property type="protein sequence ID" value="WDZ83714.1"/>
    <property type="molecule type" value="Genomic_DNA"/>
</dbReference>
<organism evidence="6 7">
    <name type="scientific">Micromonospora cathayae</name>
    <dbReference type="NCBI Taxonomy" id="3028804"/>
    <lineage>
        <taxon>Bacteria</taxon>
        <taxon>Bacillati</taxon>
        <taxon>Actinomycetota</taxon>
        <taxon>Actinomycetes</taxon>
        <taxon>Micromonosporales</taxon>
        <taxon>Micromonosporaceae</taxon>
        <taxon>Micromonospora</taxon>
    </lineage>
</organism>
<evidence type="ECO:0000313" key="7">
    <source>
        <dbReference type="Proteomes" id="UP001219605"/>
    </source>
</evidence>
<dbReference type="Pfam" id="PF13535">
    <property type="entry name" value="ATP-grasp_4"/>
    <property type="match status" value="1"/>
</dbReference>
<dbReference type="PANTHER" id="PTHR43585:SF2">
    <property type="entry name" value="ATP-GRASP ENZYME FSQD"/>
    <property type="match status" value="1"/>
</dbReference>
<evidence type="ECO:0000256" key="2">
    <source>
        <dbReference type="ARBA" id="ARBA00022741"/>
    </source>
</evidence>
<evidence type="ECO:0000256" key="1">
    <source>
        <dbReference type="ARBA" id="ARBA00022598"/>
    </source>
</evidence>
<dbReference type="InterPro" id="IPR011761">
    <property type="entry name" value="ATP-grasp"/>
</dbReference>
<keyword evidence="3 4" id="KW-0067">ATP-binding</keyword>
<proteinExistence type="predicted"/>
<evidence type="ECO:0000256" key="4">
    <source>
        <dbReference type="PROSITE-ProRule" id="PRU00409"/>
    </source>
</evidence>
<dbReference type="PROSITE" id="PS50975">
    <property type="entry name" value="ATP_GRASP"/>
    <property type="match status" value="1"/>
</dbReference>
<sequence length="439" mass="46890">MSSDQPDARPTYLYPAGPAVIVDPYSSGALYAPALTAAGVPVVAVLSAPQPPEVYAASYRPHDFAETVVVTGDTGPAVTRLRELRPRCVLPGTESGVEVADAIAPLVVPERANVPGLAAARRHKGEMAAAVRRAGLPVPAQLCTADPDEVARWLVASGLTGRDLVIKPPKSAGTDGVTRVRAGGDWRAAFFGLLGTRNQLGIPNDRVLVQEYVSGDEYVVDTFSHDGRHTVADVCRYRKIDNGGHMAVYESMDWLPPDAPEVTEVVAYARAVLDAVGLRFGAAHTEIMRTPDGCRLIEVAARPHGGGHPRFCRVATGDSQLDRAVRHLTGGTVPTGYTLRRHVRVVFLISRAAGTVTNAEILDGVHTVPSLLHASIGVRTGDRIEVTTDLFGSLDLGFAVLAHEDPAVVEADHRRIRQLEGGLRVRPADDDRRTGVARR</sequence>
<evidence type="ECO:0000313" key="6">
    <source>
        <dbReference type="EMBL" id="WDZ83714.1"/>
    </source>
</evidence>
<dbReference type="SUPFAM" id="SSF56059">
    <property type="entry name" value="Glutathione synthetase ATP-binding domain-like"/>
    <property type="match status" value="1"/>
</dbReference>
<evidence type="ECO:0000256" key="3">
    <source>
        <dbReference type="ARBA" id="ARBA00022840"/>
    </source>
</evidence>
<name>A0ABY7ZP31_9ACTN</name>
<feature type="domain" description="ATP-grasp" evidence="5">
    <location>
        <begin position="128"/>
        <end position="329"/>
    </location>
</feature>
<reference evidence="6 7" key="1">
    <citation type="submission" date="2023-02" db="EMBL/GenBank/DDBJ databases">
        <authorList>
            <person name="Mo P."/>
        </authorList>
    </citation>
    <scope>NUCLEOTIDE SEQUENCE [LARGE SCALE GENOMIC DNA]</scope>
    <source>
        <strain evidence="6 7">HUAS 3</strain>
    </source>
</reference>
<keyword evidence="2 4" id="KW-0547">Nucleotide-binding</keyword>
<evidence type="ECO:0000259" key="5">
    <source>
        <dbReference type="PROSITE" id="PS50975"/>
    </source>
</evidence>
<dbReference type="PANTHER" id="PTHR43585">
    <property type="entry name" value="FUMIPYRROLE BIOSYNTHESIS PROTEIN C"/>
    <property type="match status" value="1"/>
</dbReference>
<dbReference type="InterPro" id="IPR052032">
    <property type="entry name" value="ATP-dep_AA_Ligase"/>
</dbReference>
<dbReference type="NCBIfam" id="NF005543">
    <property type="entry name" value="PRK07206.1"/>
    <property type="match status" value="1"/>
</dbReference>
<protein>
    <submittedName>
        <fullName evidence="6">ATP-grasp domain-containing protein</fullName>
    </submittedName>
</protein>
<gene>
    <name evidence="6" type="ORF">PVK37_25100</name>
</gene>
<keyword evidence="7" id="KW-1185">Reference proteome</keyword>
<keyword evidence="1" id="KW-0436">Ligase</keyword>
<dbReference type="Proteomes" id="UP001219605">
    <property type="component" value="Chromosome"/>
</dbReference>
<dbReference type="RefSeq" id="WP_275030272.1">
    <property type="nucleotide sequence ID" value="NZ_CP118615.1"/>
</dbReference>
<dbReference type="Gene3D" id="3.30.470.20">
    <property type="entry name" value="ATP-grasp fold, B domain"/>
    <property type="match status" value="1"/>
</dbReference>